<evidence type="ECO:0000313" key="2">
    <source>
        <dbReference type="Proteomes" id="UP001234297"/>
    </source>
</evidence>
<proteinExistence type="predicted"/>
<evidence type="ECO:0000313" key="1">
    <source>
        <dbReference type="EMBL" id="KAJ8636466.1"/>
    </source>
</evidence>
<keyword evidence="2" id="KW-1185">Reference proteome</keyword>
<dbReference type="Proteomes" id="UP001234297">
    <property type="component" value="Chromosome 3"/>
</dbReference>
<protein>
    <submittedName>
        <fullName evidence="1">Uncharacterized protein</fullName>
    </submittedName>
</protein>
<sequence length="134" mass="14909">MTNGEERLELKFRLSDGSDIGPSTYAASTAIATLKERIIAQWPQDQKVIPKAVNDVKLIYAGKVLENTKTIAESRIPVGELPGVVSTMHVVVQPSMERKKTDPGPSLLQSQISVQTIYVDLSWRWFVKSVNELE</sequence>
<name>A0ACC2LSW1_PERAE</name>
<dbReference type="EMBL" id="CM056811">
    <property type="protein sequence ID" value="KAJ8636466.1"/>
    <property type="molecule type" value="Genomic_DNA"/>
</dbReference>
<reference evidence="1 2" key="1">
    <citation type="journal article" date="2022" name="Hortic Res">
        <title>A haplotype resolved chromosomal level avocado genome allows analysis of novel avocado genes.</title>
        <authorList>
            <person name="Nath O."/>
            <person name="Fletcher S.J."/>
            <person name="Hayward A."/>
            <person name="Shaw L.M."/>
            <person name="Masouleh A.K."/>
            <person name="Furtado A."/>
            <person name="Henry R.J."/>
            <person name="Mitter N."/>
        </authorList>
    </citation>
    <scope>NUCLEOTIDE SEQUENCE [LARGE SCALE GENOMIC DNA]</scope>
    <source>
        <strain evidence="2">cv. Hass</strain>
    </source>
</reference>
<gene>
    <name evidence="1" type="ORF">MRB53_010733</name>
</gene>
<accession>A0ACC2LSW1</accession>
<comment type="caution">
    <text evidence="1">The sequence shown here is derived from an EMBL/GenBank/DDBJ whole genome shotgun (WGS) entry which is preliminary data.</text>
</comment>
<organism evidence="1 2">
    <name type="scientific">Persea americana</name>
    <name type="common">Avocado</name>
    <dbReference type="NCBI Taxonomy" id="3435"/>
    <lineage>
        <taxon>Eukaryota</taxon>
        <taxon>Viridiplantae</taxon>
        <taxon>Streptophyta</taxon>
        <taxon>Embryophyta</taxon>
        <taxon>Tracheophyta</taxon>
        <taxon>Spermatophyta</taxon>
        <taxon>Magnoliopsida</taxon>
        <taxon>Magnoliidae</taxon>
        <taxon>Laurales</taxon>
        <taxon>Lauraceae</taxon>
        <taxon>Persea</taxon>
    </lineage>
</organism>